<dbReference type="GO" id="GO:0005886">
    <property type="term" value="C:plasma membrane"/>
    <property type="evidence" value="ECO:0007669"/>
    <property type="project" value="UniProtKB-SubCell"/>
</dbReference>
<evidence type="ECO:0000256" key="5">
    <source>
        <dbReference type="ARBA" id="ARBA00022989"/>
    </source>
</evidence>
<dbReference type="InterPro" id="IPR017850">
    <property type="entry name" value="Alkaline_phosphatase_core_sf"/>
</dbReference>
<evidence type="ECO:0000313" key="10">
    <source>
        <dbReference type="Proteomes" id="UP000823868"/>
    </source>
</evidence>
<evidence type="ECO:0000256" key="7">
    <source>
        <dbReference type="SAM" id="Phobius"/>
    </source>
</evidence>
<comment type="pathway">
    <text evidence="2">Cell wall biogenesis; lipoteichoic acid biosynthesis.</text>
</comment>
<feature type="transmembrane region" description="Helical" evidence="7">
    <location>
        <begin position="131"/>
        <end position="152"/>
    </location>
</feature>
<evidence type="ECO:0000256" key="6">
    <source>
        <dbReference type="ARBA" id="ARBA00023136"/>
    </source>
</evidence>
<evidence type="ECO:0000256" key="3">
    <source>
        <dbReference type="ARBA" id="ARBA00022475"/>
    </source>
</evidence>
<feature type="transmembrane region" description="Helical" evidence="7">
    <location>
        <begin position="21"/>
        <end position="43"/>
    </location>
</feature>
<evidence type="ECO:0000256" key="4">
    <source>
        <dbReference type="ARBA" id="ARBA00022692"/>
    </source>
</evidence>
<reference evidence="9" key="1">
    <citation type="journal article" date="2021" name="PeerJ">
        <title>Extensive microbial diversity within the chicken gut microbiome revealed by metagenomics and culture.</title>
        <authorList>
            <person name="Gilroy R."/>
            <person name="Ravi A."/>
            <person name="Getino M."/>
            <person name="Pursley I."/>
            <person name="Horton D.L."/>
            <person name="Alikhan N.F."/>
            <person name="Baker D."/>
            <person name="Gharbi K."/>
            <person name="Hall N."/>
            <person name="Watson M."/>
            <person name="Adriaenssens E.M."/>
            <person name="Foster-Nyarko E."/>
            <person name="Jarju S."/>
            <person name="Secka A."/>
            <person name="Antonio M."/>
            <person name="Oren A."/>
            <person name="Chaudhuri R.R."/>
            <person name="La Ragione R."/>
            <person name="Hildebrand F."/>
            <person name="Pallen M.J."/>
        </authorList>
    </citation>
    <scope>NUCLEOTIDE SEQUENCE</scope>
    <source>
        <strain evidence="9">ChiBcec16_6824</strain>
    </source>
</reference>
<dbReference type="InterPro" id="IPR050448">
    <property type="entry name" value="OpgB/LTA_synthase_biosynth"/>
</dbReference>
<comment type="subcellular location">
    <subcellularLocation>
        <location evidence="1">Cell membrane</location>
        <topology evidence="1">Multi-pass membrane protein</topology>
    </subcellularLocation>
</comment>
<dbReference type="AlphaFoldDB" id="A0A9D2BYF0"/>
<dbReference type="Pfam" id="PF00884">
    <property type="entry name" value="Sulfatase"/>
    <property type="match status" value="1"/>
</dbReference>
<feature type="domain" description="Sulfatase N-terminal" evidence="8">
    <location>
        <begin position="252"/>
        <end position="558"/>
    </location>
</feature>
<evidence type="ECO:0000313" key="9">
    <source>
        <dbReference type="EMBL" id="HIY22141.1"/>
    </source>
</evidence>
<evidence type="ECO:0000256" key="2">
    <source>
        <dbReference type="ARBA" id="ARBA00004936"/>
    </source>
</evidence>
<dbReference type="InterPro" id="IPR000917">
    <property type="entry name" value="Sulfatase_N"/>
</dbReference>
<dbReference type="SUPFAM" id="SSF53649">
    <property type="entry name" value="Alkaline phosphatase-like"/>
    <property type="match status" value="1"/>
</dbReference>
<feature type="transmembrane region" description="Helical" evidence="7">
    <location>
        <begin position="55"/>
        <end position="73"/>
    </location>
</feature>
<protein>
    <submittedName>
        <fullName evidence="9">LTA synthase family protein</fullName>
    </submittedName>
</protein>
<keyword evidence="3" id="KW-1003">Cell membrane</keyword>
<dbReference type="EMBL" id="DXDX01000175">
    <property type="protein sequence ID" value="HIY22141.1"/>
    <property type="molecule type" value="Genomic_DNA"/>
</dbReference>
<dbReference type="PANTHER" id="PTHR47371:SF3">
    <property type="entry name" value="PHOSPHOGLYCEROL TRANSFERASE I"/>
    <property type="match status" value="1"/>
</dbReference>
<keyword evidence="5 7" id="KW-1133">Transmembrane helix</keyword>
<evidence type="ECO:0000259" key="8">
    <source>
        <dbReference type="Pfam" id="PF00884"/>
    </source>
</evidence>
<name>A0A9D2BYF0_9FIRM</name>
<dbReference type="CDD" id="cd16015">
    <property type="entry name" value="LTA_synthase"/>
    <property type="match status" value="1"/>
</dbReference>
<organism evidence="9 10">
    <name type="scientific">Candidatus Flavonifractor merdigallinarum</name>
    <dbReference type="NCBI Taxonomy" id="2838589"/>
    <lineage>
        <taxon>Bacteria</taxon>
        <taxon>Bacillati</taxon>
        <taxon>Bacillota</taxon>
        <taxon>Clostridia</taxon>
        <taxon>Eubacteriales</taxon>
        <taxon>Oscillospiraceae</taxon>
        <taxon>Flavonifractor</taxon>
    </lineage>
</organism>
<evidence type="ECO:0000256" key="1">
    <source>
        <dbReference type="ARBA" id="ARBA00004651"/>
    </source>
</evidence>
<keyword evidence="4 7" id="KW-0812">Transmembrane</keyword>
<dbReference type="Gene3D" id="3.40.720.10">
    <property type="entry name" value="Alkaline Phosphatase, subunit A"/>
    <property type="match status" value="1"/>
</dbReference>
<proteinExistence type="predicted"/>
<feature type="transmembrane region" description="Helical" evidence="7">
    <location>
        <begin position="164"/>
        <end position="181"/>
    </location>
</feature>
<reference evidence="9" key="2">
    <citation type="submission" date="2021-04" db="EMBL/GenBank/DDBJ databases">
        <authorList>
            <person name="Gilroy R."/>
        </authorList>
    </citation>
    <scope>NUCLEOTIDE SEQUENCE</scope>
    <source>
        <strain evidence="9">ChiBcec16_6824</strain>
    </source>
</reference>
<accession>A0A9D2BYF0</accession>
<gene>
    <name evidence="9" type="ORF">H9841_09630</name>
</gene>
<dbReference type="Proteomes" id="UP000823868">
    <property type="component" value="Unassembled WGS sequence"/>
</dbReference>
<dbReference type="PANTHER" id="PTHR47371">
    <property type="entry name" value="LIPOTEICHOIC ACID SYNTHASE"/>
    <property type="match status" value="1"/>
</dbReference>
<comment type="caution">
    <text evidence="9">The sequence shown here is derived from an EMBL/GenBank/DDBJ whole genome shotgun (WGS) entry which is preliminary data.</text>
</comment>
<sequence length="632" mass="68793">MKFPRLPKCSAPWRTLPWVRGTLIGLIPLLSVVLVQLVAAQTWAEAANWVDHHTAAVFFTYLLLLGVEGLLLLLTRRLFPAAAVVVLIPMLYAVANHLKEAVNGAPILASDLTMAGHAGEIASFLRPGMELGSGTMTALWLGAAVLAAAFLFSKGRAIHLSWPRRLGCAALVLSLILNVAWSPAASALLSGEEGESQGARNERLGLLAGMYAALQHSAMEKPDTYSENNLNRILLELEAQQEAQTAPTGERPHVVLLVSESFFDLTRLPGVTFEEDPIPNFHALLAENGGGRFLSGAYAGGTGNVEMELFTGIPSAFPSATESLTSLSGSGVYKRIPSLVKAFGGQGYETVMVHSYNDSLYNRSANLPDLGFDELIYDRDFTVDKTYAGGYLSDDTWADQIIARFEERGEDPLFLYGLSMENHQPYFAGKFDSPSGVDYTCDALTGDDLGAFDALVHGIHDADAALGKLVDYFSRCEEPVLLVFLGDHLPGLYLSGTDTVYSALGVVDSPSTEDWDAKTLLEMHKTDYLVWNNYGAEPDCPDLVSVTGMGSQLLTWAGLWKPLWFTWVDTAMADLKLYRERLFVDGAGNAYDAPPEESAETVSIYRTLVYDLLYGEGYLAEKLTDYQPPDTP</sequence>
<keyword evidence="6 7" id="KW-0472">Membrane</keyword>
<feature type="transmembrane region" description="Helical" evidence="7">
    <location>
        <begin position="78"/>
        <end position="95"/>
    </location>
</feature>